<keyword evidence="9 12" id="KW-0333">Golgi apparatus</keyword>
<dbReference type="GO" id="GO:0008417">
    <property type="term" value="F:fucosyltransferase activity"/>
    <property type="evidence" value="ECO:0007669"/>
    <property type="project" value="InterPro"/>
</dbReference>
<dbReference type="InterPro" id="IPR031481">
    <property type="entry name" value="Glyco_tran_10_N"/>
</dbReference>
<evidence type="ECO:0000313" key="15">
    <source>
        <dbReference type="EMBL" id="JAN41529.1"/>
    </source>
</evidence>
<evidence type="ECO:0000256" key="7">
    <source>
        <dbReference type="ARBA" id="ARBA00022968"/>
    </source>
</evidence>
<dbReference type="Pfam" id="PF17039">
    <property type="entry name" value="Glyco_tran_10_N"/>
    <property type="match status" value="1"/>
</dbReference>
<dbReference type="UniPathway" id="UPA00378"/>
<evidence type="ECO:0000256" key="11">
    <source>
        <dbReference type="ARBA" id="ARBA00023180"/>
    </source>
</evidence>
<evidence type="ECO:0000259" key="13">
    <source>
        <dbReference type="Pfam" id="PF00852"/>
    </source>
</evidence>
<keyword evidence="4 12" id="KW-0328">Glycosyltransferase</keyword>
<sequence length="395" mass="45656">MMKNSNTVIKLLLLAMIATVIIFTTYMPPQSQYVSQISDIPIRPASTKIQLSILNKTKIVLLTYPQLWGFRFTMGRLGFINAGCEVTNCLLTTNHSYVKDYNFDAFLVHTPTQRKGPWILPNRRPDQIFIMFSTEPPDHMPRLDPFEDYFNWTMTYLPESDIPLPYGRIEPLSGAPNTEIERLGIQEHIRLSSVNPAKGKTKLAIWMVSNCHARSNRMQYVRNLQKYVDVDIISNEGKCGGQDLCPKKRKGATCYDIIEKTYKFYLAFENSICRDYVTEKFFDSIGRNLVPIVLGGANYSMIAPKHSYINALDYSPRQLAEYLKEIDQDDSLYAEFFWWKPFYRVVNLYQTNKESFCNLCAALHETPAEKRVAKGLQKWYFEGSHCLVKPKFDST</sequence>
<comment type="subcellular location">
    <subcellularLocation>
        <location evidence="1 12">Golgi apparatus</location>
        <location evidence="1 12">Golgi stack membrane</location>
        <topology evidence="1 12">Single-pass type II membrane protein</topology>
    </subcellularLocation>
</comment>
<keyword evidence="8 12" id="KW-1133">Transmembrane helix</keyword>
<comment type="similarity">
    <text evidence="3 12">Belongs to the glycosyltransferase 10 family.</text>
</comment>
<dbReference type="InterPro" id="IPR055270">
    <property type="entry name" value="Glyco_tran_10_C"/>
</dbReference>
<comment type="pathway">
    <text evidence="2">Protein modification; protein glycosylation.</text>
</comment>
<evidence type="ECO:0000256" key="8">
    <source>
        <dbReference type="ARBA" id="ARBA00022989"/>
    </source>
</evidence>
<dbReference type="PANTHER" id="PTHR48438">
    <property type="entry name" value="ALPHA-(1,3)-FUCOSYLTRANSFERASE C-RELATED"/>
    <property type="match status" value="1"/>
</dbReference>
<dbReference type="SUPFAM" id="SSF53756">
    <property type="entry name" value="UDP-Glycosyltransferase/glycogen phosphorylase"/>
    <property type="match status" value="1"/>
</dbReference>
<proteinExistence type="inferred from homology"/>
<evidence type="ECO:0000256" key="1">
    <source>
        <dbReference type="ARBA" id="ARBA00004447"/>
    </source>
</evidence>
<evidence type="ECO:0000256" key="5">
    <source>
        <dbReference type="ARBA" id="ARBA00022679"/>
    </source>
</evidence>
<reference evidence="15" key="1">
    <citation type="submission" date="2015-10" db="EMBL/GenBank/DDBJ databases">
        <title>EvidentialGene: Evidence-directed Construction of Complete mRNA Transcriptomes without Genomes.</title>
        <authorList>
            <person name="Gilbert D.G."/>
        </authorList>
    </citation>
    <scope>NUCLEOTIDE SEQUENCE</scope>
</reference>
<dbReference type="EMBL" id="GDIQ01053208">
    <property type="protein sequence ID" value="JAN41529.1"/>
    <property type="molecule type" value="Transcribed_RNA"/>
</dbReference>
<dbReference type="PANTHER" id="PTHR48438:SF1">
    <property type="entry name" value="ALPHA-(1,3)-FUCOSYLTRANSFERASE C-RELATED"/>
    <property type="match status" value="1"/>
</dbReference>
<evidence type="ECO:0000256" key="4">
    <source>
        <dbReference type="ARBA" id="ARBA00022676"/>
    </source>
</evidence>
<feature type="transmembrane region" description="Helical" evidence="12">
    <location>
        <begin position="7"/>
        <end position="27"/>
    </location>
</feature>
<dbReference type="Pfam" id="PF00852">
    <property type="entry name" value="Glyco_transf_10"/>
    <property type="match status" value="1"/>
</dbReference>
<dbReference type="AlphaFoldDB" id="A0A0P6F6K8"/>
<evidence type="ECO:0000256" key="10">
    <source>
        <dbReference type="ARBA" id="ARBA00023136"/>
    </source>
</evidence>
<evidence type="ECO:0000256" key="3">
    <source>
        <dbReference type="ARBA" id="ARBA00008919"/>
    </source>
</evidence>
<evidence type="ECO:0000256" key="6">
    <source>
        <dbReference type="ARBA" id="ARBA00022692"/>
    </source>
</evidence>
<keyword evidence="10 12" id="KW-0472">Membrane</keyword>
<dbReference type="InterPro" id="IPR001503">
    <property type="entry name" value="Glyco_trans_10"/>
</dbReference>
<evidence type="ECO:0000256" key="9">
    <source>
        <dbReference type="ARBA" id="ARBA00023034"/>
    </source>
</evidence>
<accession>A0A0P6F6K8</accession>
<keyword evidence="5 12" id="KW-0808">Transferase</keyword>
<organism evidence="15">
    <name type="scientific">Daphnia magna</name>
    <dbReference type="NCBI Taxonomy" id="35525"/>
    <lineage>
        <taxon>Eukaryota</taxon>
        <taxon>Metazoa</taxon>
        <taxon>Ecdysozoa</taxon>
        <taxon>Arthropoda</taxon>
        <taxon>Crustacea</taxon>
        <taxon>Branchiopoda</taxon>
        <taxon>Diplostraca</taxon>
        <taxon>Cladocera</taxon>
        <taxon>Anomopoda</taxon>
        <taxon>Daphniidae</taxon>
        <taxon>Daphnia</taxon>
    </lineage>
</organism>
<dbReference type="Gene3D" id="3.40.50.11660">
    <property type="entry name" value="Glycosyl transferase family 10, C-terminal domain"/>
    <property type="match status" value="1"/>
</dbReference>
<dbReference type="InterPro" id="IPR038577">
    <property type="entry name" value="GT10-like_C_sf"/>
</dbReference>
<name>A0A0P6F6K8_9CRUS</name>
<keyword evidence="6 12" id="KW-0812">Transmembrane</keyword>
<keyword evidence="11" id="KW-0325">Glycoprotein</keyword>
<feature type="domain" description="Fucosyltransferase C-terminal" evidence="13">
    <location>
        <begin position="198"/>
        <end position="379"/>
    </location>
</feature>
<dbReference type="FunFam" id="3.40.50.11660:FF:000004">
    <property type="entry name" value="Glycoprotein 3-alpha-L-fucosyltransferase A"/>
    <property type="match status" value="1"/>
</dbReference>
<dbReference type="EC" id="2.4.1.-" evidence="12"/>
<keyword evidence="7" id="KW-0735">Signal-anchor</keyword>
<evidence type="ECO:0000256" key="12">
    <source>
        <dbReference type="RuleBase" id="RU003832"/>
    </source>
</evidence>
<feature type="domain" description="Fucosyltransferase N-terminal" evidence="14">
    <location>
        <begin position="57"/>
        <end position="167"/>
    </location>
</feature>
<dbReference type="GO" id="GO:0032580">
    <property type="term" value="C:Golgi cisterna membrane"/>
    <property type="evidence" value="ECO:0007669"/>
    <property type="project" value="UniProtKB-SubCell"/>
</dbReference>
<evidence type="ECO:0000256" key="2">
    <source>
        <dbReference type="ARBA" id="ARBA00004922"/>
    </source>
</evidence>
<evidence type="ECO:0000259" key="14">
    <source>
        <dbReference type="Pfam" id="PF17039"/>
    </source>
</evidence>
<protein>
    <recommendedName>
        <fullName evidence="12">Fucosyltransferase</fullName>
        <ecNumber evidence="12">2.4.1.-</ecNumber>
    </recommendedName>
</protein>
<dbReference type="OrthoDB" id="6333020at2759"/>